<feature type="region of interest" description="Disordered" evidence="4">
    <location>
        <begin position="1"/>
        <end position="25"/>
    </location>
</feature>
<evidence type="ECO:0000256" key="4">
    <source>
        <dbReference type="SAM" id="MobiDB-lite"/>
    </source>
</evidence>
<dbReference type="InterPro" id="IPR001258">
    <property type="entry name" value="NHL_repeat"/>
</dbReference>
<proteinExistence type="predicted"/>
<dbReference type="AlphaFoldDB" id="A0A8S2S8C1"/>
<protein>
    <recommendedName>
        <fullName evidence="7">Reverse transcriptase domain-containing protein</fullName>
    </recommendedName>
</protein>
<comment type="caution">
    <text evidence="5">The sequence shown here is derived from an EMBL/GenBank/DDBJ whole genome shotgun (WGS) entry which is preliminary data.</text>
</comment>
<accession>A0A8S2S8C1</accession>
<dbReference type="SUPFAM" id="SSF101898">
    <property type="entry name" value="NHL repeat"/>
    <property type="match status" value="1"/>
</dbReference>
<dbReference type="InterPro" id="IPR011042">
    <property type="entry name" value="6-blade_b-propeller_TolB-like"/>
</dbReference>
<evidence type="ECO:0000256" key="1">
    <source>
        <dbReference type="ARBA" id="ARBA00022729"/>
    </source>
</evidence>
<evidence type="ECO:0000256" key="3">
    <source>
        <dbReference type="ARBA" id="ARBA00023180"/>
    </source>
</evidence>
<name>A0A8S2S8C1_9BILA</name>
<evidence type="ECO:0000256" key="2">
    <source>
        <dbReference type="ARBA" id="ARBA00022737"/>
    </source>
</evidence>
<organism evidence="5 6">
    <name type="scientific">Rotaria magnacalcarata</name>
    <dbReference type="NCBI Taxonomy" id="392030"/>
    <lineage>
        <taxon>Eukaryota</taxon>
        <taxon>Metazoa</taxon>
        <taxon>Spiralia</taxon>
        <taxon>Gnathifera</taxon>
        <taxon>Rotifera</taxon>
        <taxon>Eurotatoria</taxon>
        <taxon>Bdelloidea</taxon>
        <taxon>Philodinida</taxon>
        <taxon>Philodinidae</taxon>
        <taxon>Rotaria</taxon>
    </lineage>
</organism>
<dbReference type="CDD" id="cd05819">
    <property type="entry name" value="NHL"/>
    <property type="match status" value="1"/>
</dbReference>
<feature type="non-terminal residue" evidence="5">
    <location>
        <position position="1"/>
    </location>
</feature>
<keyword evidence="2" id="KW-0677">Repeat</keyword>
<reference evidence="5" key="1">
    <citation type="submission" date="2021-02" db="EMBL/GenBank/DDBJ databases">
        <authorList>
            <person name="Nowell W R."/>
        </authorList>
    </citation>
    <scope>NUCLEOTIDE SEQUENCE</scope>
</reference>
<dbReference type="PANTHER" id="PTHR10680">
    <property type="entry name" value="PEPTIDYL-GLYCINE ALPHA-AMIDATING MONOOXYGENASE"/>
    <property type="match status" value="1"/>
</dbReference>
<evidence type="ECO:0000313" key="6">
    <source>
        <dbReference type="Proteomes" id="UP000681967"/>
    </source>
</evidence>
<keyword evidence="1" id="KW-0732">Signal</keyword>
<evidence type="ECO:0008006" key="7">
    <source>
        <dbReference type="Google" id="ProtNLM"/>
    </source>
</evidence>
<dbReference type="Gene3D" id="2.120.10.30">
    <property type="entry name" value="TolB, C-terminal domain"/>
    <property type="match status" value="1"/>
</dbReference>
<gene>
    <name evidence="5" type="ORF">BYL167_LOCUS23953</name>
</gene>
<sequence>KSGATSGQVVAGGNEEGSGDHQLSQPLDVIVDKERDSLIICDNSNRRVVRWPRRNGTSGETIISNIYCWGLTMDENGSLYVVDTGKAEVRQYKKGESQGTVVAGGNGRGNRFDQLYGPRYVFVDRDHSVYVSERGNDRVMKWMKGKKEGIIVAGGQGKGNGLTQLSYPKGVVVDQLGTVYVADDENDRIMRWPKGATQGSVIVGGNGGGGQSNQLNGPEGSSFDRHDCDHCEENIDWVLASEPLIPFISTGETHSLFFMDTANWKKFRNKLDENLMIWNNNRLLNSTSAIEEYSAFITKSITSATNESVPHVKQTNTSYTITHGESFQFDFSFGLYSKHMEKAHTILLLKPKKDKQQSSSYRPIRLLSCMGKLLEKIIRQRLLSELDRRNILHVHQAGFRPKKITICPRSTTSKATSKLHLIQYGMMV</sequence>
<keyword evidence="3" id="KW-0325">Glycoprotein</keyword>
<dbReference type="Pfam" id="PF01436">
    <property type="entry name" value="NHL"/>
    <property type="match status" value="1"/>
</dbReference>
<dbReference type="EMBL" id="CAJOBH010018976">
    <property type="protein sequence ID" value="CAF4209618.1"/>
    <property type="molecule type" value="Genomic_DNA"/>
</dbReference>
<evidence type="ECO:0000313" key="5">
    <source>
        <dbReference type="EMBL" id="CAF4209618.1"/>
    </source>
</evidence>
<dbReference type="Proteomes" id="UP000681967">
    <property type="component" value="Unassembled WGS sequence"/>
</dbReference>